<dbReference type="EC" id="6.1.1.1" evidence="11"/>
<evidence type="ECO:0000256" key="7">
    <source>
        <dbReference type="ARBA" id="ARBA00022917"/>
    </source>
</evidence>
<feature type="binding site" evidence="11">
    <location>
        <position position="169"/>
    </location>
    <ligand>
        <name>L-tyrosine</name>
        <dbReference type="ChEBI" id="CHEBI:58315"/>
    </ligand>
</feature>
<dbReference type="NCBIfam" id="TIGR00234">
    <property type="entry name" value="tyrS"/>
    <property type="match status" value="1"/>
</dbReference>
<dbReference type="FunFam" id="1.10.240.10:FF:000001">
    <property type="entry name" value="Tyrosine--tRNA ligase"/>
    <property type="match status" value="1"/>
</dbReference>
<evidence type="ECO:0000256" key="2">
    <source>
        <dbReference type="ARBA" id="ARBA00022490"/>
    </source>
</evidence>
<dbReference type="PANTHER" id="PTHR11766:SF0">
    <property type="entry name" value="TYROSINE--TRNA LIGASE, MITOCHONDRIAL"/>
    <property type="match status" value="1"/>
</dbReference>
<feature type="binding site" evidence="11">
    <location>
        <position position="232"/>
    </location>
    <ligand>
        <name>ATP</name>
        <dbReference type="ChEBI" id="CHEBI:30616"/>
    </ligand>
</feature>
<comment type="similarity">
    <text evidence="10 11">Belongs to the class-I aminoacyl-tRNA synthetase family. TyrS type 1 subfamily.</text>
</comment>
<comment type="caution">
    <text evidence="13">The sequence shown here is derived from an EMBL/GenBank/DDBJ whole genome shotgun (WGS) entry which is preliminary data.</text>
</comment>
<evidence type="ECO:0000259" key="12">
    <source>
        <dbReference type="Pfam" id="PF22421"/>
    </source>
</evidence>
<evidence type="ECO:0000313" key="14">
    <source>
        <dbReference type="Proteomes" id="UP000032233"/>
    </source>
</evidence>
<dbReference type="GO" id="GO:0006437">
    <property type="term" value="P:tyrosyl-tRNA aminoacylation"/>
    <property type="evidence" value="ECO:0007669"/>
    <property type="project" value="UniProtKB-UniRule"/>
</dbReference>
<evidence type="ECO:0000256" key="3">
    <source>
        <dbReference type="ARBA" id="ARBA00022598"/>
    </source>
</evidence>
<reference evidence="13 14" key="1">
    <citation type="submission" date="2013-11" db="EMBL/GenBank/DDBJ databases">
        <title>Metagenomic analysis of a methanogenic consortium involved in long chain n-alkane degradation.</title>
        <authorList>
            <person name="Davidova I.A."/>
            <person name="Callaghan A.V."/>
            <person name="Wawrik B."/>
            <person name="Pruitt S."/>
            <person name="Marks C."/>
            <person name="Duncan K.E."/>
            <person name="Suflita J.M."/>
        </authorList>
    </citation>
    <scope>NUCLEOTIDE SEQUENCE [LARGE SCALE GENOMIC DNA]</scope>
    <source>
        <strain evidence="13 14">SPR</strain>
    </source>
</reference>
<dbReference type="GO" id="GO:0005829">
    <property type="term" value="C:cytosol"/>
    <property type="evidence" value="ECO:0007669"/>
    <property type="project" value="TreeGrafter"/>
</dbReference>
<keyword evidence="5 11" id="KW-0067">ATP-binding</keyword>
<dbReference type="GO" id="GO:0003723">
    <property type="term" value="F:RNA binding"/>
    <property type="evidence" value="ECO:0007669"/>
    <property type="project" value="UniProtKB-KW"/>
</dbReference>
<accession>A0A0D2JY62</accession>
<protein>
    <recommendedName>
        <fullName evidence="11">Tyrosine--tRNA ligase</fullName>
        <ecNumber evidence="11">6.1.1.1</ecNumber>
    </recommendedName>
    <alternativeName>
        <fullName evidence="11">Tyrosyl-tRNA synthetase</fullName>
        <shortName evidence="11">TyrRS</shortName>
    </alternativeName>
</protein>
<feature type="binding site" evidence="11">
    <location>
        <position position="34"/>
    </location>
    <ligand>
        <name>L-tyrosine</name>
        <dbReference type="ChEBI" id="CHEBI:58315"/>
    </ligand>
</feature>
<evidence type="ECO:0000256" key="11">
    <source>
        <dbReference type="HAMAP-Rule" id="MF_02006"/>
    </source>
</evidence>
<gene>
    <name evidence="11" type="primary">tyrS</name>
    <name evidence="13" type="ORF">X474_07715</name>
</gene>
<evidence type="ECO:0000256" key="9">
    <source>
        <dbReference type="ARBA" id="ARBA00048248"/>
    </source>
</evidence>
<feature type="domain" description="Tyrosine--tRNA ligase SYY-like C-terminal" evidence="12">
    <location>
        <begin position="326"/>
        <end position="405"/>
    </location>
</feature>
<keyword evidence="2 11" id="KW-0963">Cytoplasm</keyword>
<organism evidence="13 14">
    <name type="scientific">Dethiosulfatarculus sandiegensis</name>
    <dbReference type="NCBI Taxonomy" id="1429043"/>
    <lineage>
        <taxon>Bacteria</taxon>
        <taxon>Pseudomonadati</taxon>
        <taxon>Thermodesulfobacteriota</taxon>
        <taxon>Desulfarculia</taxon>
        <taxon>Desulfarculales</taxon>
        <taxon>Desulfarculaceae</taxon>
        <taxon>Dethiosulfatarculus</taxon>
    </lineage>
</organism>
<dbReference type="InterPro" id="IPR036986">
    <property type="entry name" value="S4_RNA-bd_sf"/>
</dbReference>
<keyword evidence="3 11" id="KW-0436">Ligase</keyword>
<evidence type="ECO:0000313" key="13">
    <source>
        <dbReference type="EMBL" id="KIX14490.1"/>
    </source>
</evidence>
<evidence type="ECO:0000256" key="1">
    <source>
        <dbReference type="ARBA" id="ARBA00004496"/>
    </source>
</evidence>
<dbReference type="GO" id="GO:0005524">
    <property type="term" value="F:ATP binding"/>
    <property type="evidence" value="ECO:0007669"/>
    <property type="project" value="UniProtKB-UniRule"/>
</dbReference>
<proteinExistence type="inferred from homology"/>
<dbReference type="Gene3D" id="3.40.50.620">
    <property type="entry name" value="HUPs"/>
    <property type="match status" value="1"/>
</dbReference>
<dbReference type="InterPro" id="IPR002307">
    <property type="entry name" value="Tyr-tRNA-ligase"/>
</dbReference>
<dbReference type="CDD" id="cd00805">
    <property type="entry name" value="TyrRS_core"/>
    <property type="match status" value="1"/>
</dbReference>
<dbReference type="FunFam" id="3.40.50.620:FF:000008">
    <property type="entry name" value="Tyrosine--tRNA ligase"/>
    <property type="match status" value="1"/>
</dbReference>
<dbReference type="InterPro" id="IPR024107">
    <property type="entry name" value="Tyr-tRNA-ligase_bac_1"/>
</dbReference>
<dbReference type="PANTHER" id="PTHR11766">
    <property type="entry name" value="TYROSYL-TRNA SYNTHETASE"/>
    <property type="match status" value="1"/>
</dbReference>
<keyword evidence="14" id="KW-1185">Reference proteome</keyword>
<keyword evidence="4 11" id="KW-0547">Nucleotide-binding</keyword>
<dbReference type="InterPro" id="IPR002305">
    <property type="entry name" value="aa-tRNA-synth_Ic"/>
</dbReference>
<dbReference type="GO" id="GO:0042803">
    <property type="term" value="F:protein homodimerization activity"/>
    <property type="evidence" value="ECO:0007669"/>
    <property type="project" value="UniProtKB-ARBA"/>
</dbReference>
<dbReference type="EMBL" id="AZAC01000010">
    <property type="protein sequence ID" value="KIX14490.1"/>
    <property type="molecule type" value="Genomic_DNA"/>
</dbReference>
<dbReference type="Pfam" id="PF00579">
    <property type="entry name" value="tRNA-synt_1b"/>
    <property type="match status" value="1"/>
</dbReference>
<dbReference type="InterPro" id="IPR024088">
    <property type="entry name" value="Tyr-tRNA-ligase_bac-type"/>
</dbReference>
<dbReference type="PRINTS" id="PR01040">
    <property type="entry name" value="TRNASYNTHTYR"/>
</dbReference>
<keyword evidence="8 11" id="KW-0030">Aminoacyl-tRNA synthetase</keyword>
<dbReference type="InParanoid" id="A0A0D2JY62"/>
<dbReference type="InterPro" id="IPR014729">
    <property type="entry name" value="Rossmann-like_a/b/a_fold"/>
</dbReference>
<dbReference type="Gene3D" id="3.10.290.10">
    <property type="entry name" value="RNA-binding S4 domain"/>
    <property type="match status" value="1"/>
</dbReference>
<dbReference type="Pfam" id="PF22421">
    <property type="entry name" value="SYY_C-terminal"/>
    <property type="match status" value="1"/>
</dbReference>
<comment type="subunit">
    <text evidence="11">Homodimer.</text>
</comment>
<sequence>MSMFEIYKERGYVEQCTNEAELSRLFEEEQVIGYIGFDPTATSLHVGSLLPIMSLMRLQRNGHRPICLVGGGTGMIGDPSGKTEMRKILTYETLEENVLAIKNQLSRFLDFGEGQAIMLNNAEWLTKLNYIEFLRDVGRHFSVNRMLAAESVKLRLEQEQGLSFIEFNYQLLQAFDFMHMCKEIGCRLQMGGNDQWGNIVAGVDLCRRMFGTQVYGLTFPLVTLSTGAKMGKTAAGAVWLDADRTSPYDFYQYWVNTTDEDVVRMLKLFTFLPMEQVDELAKLEGADTREAKQVLAFEVTKIVHGEDEAKKARQAAEAAFSGGGGVKGIPTSTFSKEELRKGVPAFQMFVKTGLCKSSSDARRLVKQGGAYVGEERLTAFDQLIGLDMAGDDGSIRLRAGKKKHHRVVPE</sequence>
<feature type="binding site" evidence="11">
    <location>
        <position position="173"/>
    </location>
    <ligand>
        <name>L-tyrosine</name>
        <dbReference type="ChEBI" id="CHEBI:58315"/>
    </ligand>
</feature>
<dbReference type="OrthoDB" id="9804243at2"/>
<dbReference type="GO" id="GO:0004831">
    <property type="term" value="F:tyrosine-tRNA ligase activity"/>
    <property type="evidence" value="ECO:0007669"/>
    <property type="project" value="UniProtKB-UniRule"/>
</dbReference>
<dbReference type="FunCoup" id="A0A0D2JY62">
    <property type="interactions" value="593"/>
</dbReference>
<dbReference type="HAMAP" id="MF_02006">
    <property type="entry name" value="Tyr_tRNA_synth_type1"/>
    <property type="match status" value="1"/>
</dbReference>
<dbReference type="SUPFAM" id="SSF52374">
    <property type="entry name" value="Nucleotidylyl transferase"/>
    <property type="match status" value="1"/>
</dbReference>
<evidence type="ECO:0000256" key="6">
    <source>
        <dbReference type="ARBA" id="ARBA00022884"/>
    </source>
</evidence>
<evidence type="ECO:0000256" key="4">
    <source>
        <dbReference type="ARBA" id="ARBA00022741"/>
    </source>
</evidence>
<keyword evidence="6" id="KW-0694">RNA-binding</keyword>
<evidence type="ECO:0000256" key="10">
    <source>
        <dbReference type="ARBA" id="ARBA00060965"/>
    </source>
</evidence>
<dbReference type="STRING" id="1429043.X474_07715"/>
<dbReference type="Gene3D" id="1.10.240.10">
    <property type="entry name" value="Tyrosyl-Transfer RNA Synthetase"/>
    <property type="match status" value="1"/>
</dbReference>
<dbReference type="PATRIC" id="fig|1429043.3.peg.1631"/>
<keyword evidence="7 11" id="KW-0648">Protein biosynthesis</keyword>
<comment type="subcellular location">
    <subcellularLocation>
        <location evidence="1 11">Cytoplasm</location>
    </subcellularLocation>
</comment>
<evidence type="ECO:0000256" key="8">
    <source>
        <dbReference type="ARBA" id="ARBA00023146"/>
    </source>
</evidence>
<comment type="catalytic activity">
    <reaction evidence="9 11">
        <text>tRNA(Tyr) + L-tyrosine + ATP = L-tyrosyl-tRNA(Tyr) + AMP + diphosphate + H(+)</text>
        <dbReference type="Rhea" id="RHEA:10220"/>
        <dbReference type="Rhea" id="RHEA-COMP:9706"/>
        <dbReference type="Rhea" id="RHEA-COMP:9707"/>
        <dbReference type="ChEBI" id="CHEBI:15378"/>
        <dbReference type="ChEBI" id="CHEBI:30616"/>
        <dbReference type="ChEBI" id="CHEBI:33019"/>
        <dbReference type="ChEBI" id="CHEBI:58315"/>
        <dbReference type="ChEBI" id="CHEBI:78442"/>
        <dbReference type="ChEBI" id="CHEBI:78536"/>
        <dbReference type="ChEBI" id="CHEBI:456215"/>
        <dbReference type="EC" id="6.1.1.1"/>
    </reaction>
</comment>
<comment type="function">
    <text evidence="11">Catalyzes the attachment of tyrosine to tRNA(Tyr) in a two-step reaction: tyrosine is first activated by ATP to form Tyr-AMP and then transferred to the acceptor end of tRNA(Tyr).</text>
</comment>
<feature type="short sequence motif" description="'HIGH' region" evidence="11">
    <location>
        <begin position="39"/>
        <end position="48"/>
    </location>
</feature>
<dbReference type="AlphaFoldDB" id="A0A0D2JY62"/>
<name>A0A0D2JY62_9BACT</name>
<evidence type="ECO:0000256" key="5">
    <source>
        <dbReference type="ARBA" id="ARBA00022840"/>
    </source>
</evidence>
<dbReference type="RefSeq" id="WP_044347725.1">
    <property type="nucleotide sequence ID" value="NZ_AZAC01000010.1"/>
</dbReference>
<dbReference type="SUPFAM" id="SSF55174">
    <property type="entry name" value="Alpha-L RNA-binding motif"/>
    <property type="match status" value="1"/>
</dbReference>
<dbReference type="Proteomes" id="UP000032233">
    <property type="component" value="Unassembled WGS sequence"/>
</dbReference>
<feature type="short sequence motif" description="'KMSKS' region" evidence="11">
    <location>
        <begin position="229"/>
        <end position="233"/>
    </location>
</feature>
<dbReference type="InterPro" id="IPR054608">
    <property type="entry name" value="SYY-like_C"/>
</dbReference>